<reference evidence="3" key="1">
    <citation type="journal article" date="2012" name="Science">
        <title>Fermentation, hydrogen, and sulfur metabolism in multiple uncultivated bacterial phyla.</title>
        <authorList>
            <person name="Wrighton K.C."/>
            <person name="Thomas B.C."/>
            <person name="Sharon I."/>
            <person name="Miller C.S."/>
            <person name="Castelle C.J."/>
            <person name="VerBerkmoes N.C."/>
            <person name="Wilkins M.J."/>
            <person name="Hettich R.L."/>
            <person name="Lipton M.S."/>
            <person name="Williams K.H."/>
            <person name="Long P.E."/>
            <person name="Banfield J.F."/>
        </authorList>
    </citation>
    <scope>NUCLEOTIDE SEQUENCE [LARGE SCALE GENOMIC DNA]</scope>
</reference>
<comment type="caution">
    <text evidence="3">The sequence shown here is derived from an EMBL/GenBank/DDBJ whole genome shotgun (WGS) entry which is preliminary data.</text>
</comment>
<evidence type="ECO:0000313" key="3">
    <source>
        <dbReference type="EMBL" id="EKE29281.1"/>
    </source>
</evidence>
<dbReference type="Gene3D" id="3.30.700.10">
    <property type="entry name" value="Glycoprotein, Type 4 Pilin"/>
    <property type="match status" value="1"/>
</dbReference>
<keyword evidence="2" id="KW-0812">Transmembrane</keyword>
<dbReference type="GO" id="GO:0015628">
    <property type="term" value="P:protein secretion by the type II secretion system"/>
    <property type="evidence" value="ECO:0007669"/>
    <property type="project" value="InterPro"/>
</dbReference>
<dbReference type="InterPro" id="IPR011050">
    <property type="entry name" value="Pectin_lyase_fold/virulence"/>
</dbReference>
<dbReference type="EMBL" id="AMFJ01000193">
    <property type="protein sequence ID" value="EKE29281.1"/>
    <property type="molecule type" value="Genomic_DNA"/>
</dbReference>
<evidence type="ECO:0000256" key="2">
    <source>
        <dbReference type="SAM" id="Phobius"/>
    </source>
</evidence>
<sequence length="1043" mass="120801">MFQQKKRSQHKTKHYLWFTLVELIVVIIILAILATIAFLSFSSYSKWARDWVRVSDLSSLTKSLELYKLNSWSLPTPSEPIKNVTYSWSVVFNEWVIWDSIFKLLWSISKKPTDPKFENVEYNYSLNSTRNKYQLSSLMESDSYIWYDFTPYLSIDKINAVNAIDYAIINIVWDYDSIMRYSTWWTAYTWILNSITTSDLRSWTIDLLTISGSSFLSKWTSADIPYSYKLKWITLITSWAGTEAGAGAGTGPSPTQFAFADINAAMTWTVYTWSITVSWLWSWVTSNAAIDNWTLYKNWASVGTSVAVSDWDVLQVRLMSSGDLNATFSSTLTIWTISDSFDIKTAPVAIDIYVATTWTDNWTCWSRIAPCRNINYWIGRATASQAIMVLAWSYSENVSISSKTIKLYWESSSNTSITAPSPISISNSSNSTIQWFTLNNNVANSWNGITWLTCGWLNIKDVKINLLEYAYGINLNWCSSSVMDWVKITKTSWTNWIWINLVSSSSSTVKNSEIAGTWQYWFRADDNSNGSSYINNYIKWTNTMAIDIKRTATIINNTIVWNNGWISTTYWVTAFKNNIIAYNYWVWISNYPWEITNWYNNTFYLNWTNYTNYTYNSGQWDRIRDPKFASSTPSFYRLSSISAWQDSTSTEIDSWTWTAASLGLDTLSSTTDWTADSWMADRGYHSAWSVTAIPDATKYYVSTAWSDSNPWTQASPFRSVQKAINVADNYDEIYVAAWSYSQALIKQNISWSNLSPKQWLKLYWESKANTTLTYSATWEAPINIENTPNVVVQWFTLVNNVNNSWFWVKWSACPWFNLKDSNISVGEYTYWAELNWCSSSVFDAVKVTKTSWTNWIWINLVSSPSSTVKNSEIAGTWQYWFRADSNSNSSKYINNYIKWTNTMAIDINSASTIINNTIVWNKWWISTTYWLTEFKNNIIAHNTWVWFYNYPDSVTNWYNNTFYSNATNYSNYTFNSWQWDATRDPKFTDANYRYLSSIAAWQAANSPELNTGSWTSISLWLDSKSTTTDWIADAGTVDRGCHY</sequence>
<feature type="transmembrane region" description="Helical" evidence="2">
    <location>
        <begin position="15"/>
        <end position="39"/>
    </location>
</feature>
<dbReference type="SUPFAM" id="SSF54523">
    <property type="entry name" value="Pili subunits"/>
    <property type="match status" value="1"/>
</dbReference>
<keyword evidence="2" id="KW-1133">Transmembrane helix</keyword>
<proteinExistence type="predicted"/>
<dbReference type="AlphaFoldDB" id="K2FDT0"/>
<keyword evidence="2" id="KW-0472">Membrane</keyword>
<dbReference type="GO" id="GO:0015627">
    <property type="term" value="C:type II protein secretion system complex"/>
    <property type="evidence" value="ECO:0007669"/>
    <property type="project" value="InterPro"/>
</dbReference>
<dbReference type="InterPro" id="IPR045584">
    <property type="entry name" value="Pilin-like"/>
</dbReference>
<dbReference type="SUPFAM" id="SSF51126">
    <property type="entry name" value="Pectin lyase-like"/>
    <property type="match status" value="2"/>
</dbReference>
<organism evidence="3">
    <name type="scientific">uncultured bacterium</name>
    <name type="common">gcode 4</name>
    <dbReference type="NCBI Taxonomy" id="1234023"/>
    <lineage>
        <taxon>Bacteria</taxon>
        <taxon>environmental samples</taxon>
    </lineage>
</organism>
<keyword evidence="1" id="KW-0488">Methylation</keyword>
<gene>
    <name evidence="3" type="ORF">ACD_2C00193G0002</name>
</gene>
<name>K2FDT0_9BACT</name>
<dbReference type="PRINTS" id="PR00813">
    <property type="entry name" value="BCTERIALGSPG"/>
</dbReference>
<dbReference type="Gene3D" id="2.160.20.10">
    <property type="entry name" value="Single-stranded right-handed beta-helix, Pectin lyase-like"/>
    <property type="match status" value="2"/>
</dbReference>
<protein>
    <submittedName>
        <fullName evidence="3">Uncharacterized protein</fullName>
    </submittedName>
</protein>
<dbReference type="InterPro" id="IPR012334">
    <property type="entry name" value="Pectin_lyas_fold"/>
</dbReference>
<accession>K2FDT0</accession>
<dbReference type="InterPro" id="IPR000983">
    <property type="entry name" value="Bac_GSPG_pilin"/>
</dbReference>
<evidence type="ECO:0000256" key="1">
    <source>
        <dbReference type="ARBA" id="ARBA00022481"/>
    </source>
</evidence>